<sequence length="154" mass="17824">MFLFRALIKYPETSLLIDEEFHIDKDAPITVMIYFNVDVRRNEKAFGFTKKNFFLNMVLTNYPSTLGVLQYSPELLNYVGYFSYHRLILHRIATCPRTIEERKGTRTDRPTQKGVRPSVGQWGIIILKQRKERLSLSRKGTAPQSPGTGRAGRI</sequence>
<comment type="caution">
    <text evidence="2">The sequence shown here is derived from an EMBL/GenBank/DDBJ whole genome shotgun (WGS) entry which is preliminary data.</text>
</comment>
<evidence type="ECO:0000256" key="1">
    <source>
        <dbReference type="SAM" id="MobiDB-lite"/>
    </source>
</evidence>
<evidence type="ECO:0000313" key="2">
    <source>
        <dbReference type="EMBL" id="GBM12272.1"/>
    </source>
</evidence>
<evidence type="ECO:0000313" key="3">
    <source>
        <dbReference type="Proteomes" id="UP000499080"/>
    </source>
</evidence>
<dbReference type="Proteomes" id="UP000499080">
    <property type="component" value="Unassembled WGS sequence"/>
</dbReference>
<accession>A0A4Y2D670</accession>
<protein>
    <submittedName>
        <fullName evidence="2">Uncharacterized protein</fullName>
    </submittedName>
</protein>
<reference evidence="2 3" key="1">
    <citation type="journal article" date="2019" name="Sci. Rep.">
        <title>Orb-weaving spider Araneus ventricosus genome elucidates the spidroin gene catalogue.</title>
        <authorList>
            <person name="Kono N."/>
            <person name="Nakamura H."/>
            <person name="Ohtoshi R."/>
            <person name="Moran D.A.P."/>
            <person name="Shinohara A."/>
            <person name="Yoshida Y."/>
            <person name="Fujiwara M."/>
            <person name="Mori M."/>
            <person name="Tomita M."/>
            <person name="Arakawa K."/>
        </authorList>
    </citation>
    <scope>NUCLEOTIDE SEQUENCE [LARGE SCALE GENOMIC DNA]</scope>
</reference>
<feature type="region of interest" description="Disordered" evidence="1">
    <location>
        <begin position="134"/>
        <end position="154"/>
    </location>
</feature>
<keyword evidence="3" id="KW-1185">Reference proteome</keyword>
<proteinExistence type="predicted"/>
<dbReference type="EMBL" id="BGPR01000311">
    <property type="protein sequence ID" value="GBM12272.1"/>
    <property type="molecule type" value="Genomic_DNA"/>
</dbReference>
<name>A0A4Y2D670_ARAVE</name>
<gene>
    <name evidence="2" type="ORF">AVEN_155275_1</name>
</gene>
<dbReference type="AlphaFoldDB" id="A0A4Y2D670"/>
<organism evidence="2 3">
    <name type="scientific">Araneus ventricosus</name>
    <name type="common">Orbweaver spider</name>
    <name type="synonym">Epeira ventricosa</name>
    <dbReference type="NCBI Taxonomy" id="182803"/>
    <lineage>
        <taxon>Eukaryota</taxon>
        <taxon>Metazoa</taxon>
        <taxon>Ecdysozoa</taxon>
        <taxon>Arthropoda</taxon>
        <taxon>Chelicerata</taxon>
        <taxon>Arachnida</taxon>
        <taxon>Araneae</taxon>
        <taxon>Araneomorphae</taxon>
        <taxon>Entelegynae</taxon>
        <taxon>Araneoidea</taxon>
        <taxon>Araneidae</taxon>
        <taxon>Araneus</taxon>
    </lineage>
</organism>